<accession>A0A2C9U5E3</accession>
<feature type="transmembrane region" description="Helical" evidence="9">
    <location>
        <begin position="102"/>
        <end position="130"/>
    </location>
</feature>
<dbReference type="InterPro" id="IPR004713">
    <property type="entry name" value="CaH_exchang"/>
</dbReference>
<dbReference type="Pfam" id="PF13499">
    <property type="entry name" value="EF-hand_7"/>
    <property type="match status" value="2"/>
</dbReference>
<evidence type="ECO:0000313" key="13">
    <source>
        <dbReference type="Proteomes" id="UP000091857"/>
    </source>
</evidence>
<keyword evidence="13" id="KW-1185">Reference proteome</keyword>
<feature type="domain" description="EF-hand" evidence="11">
    <location>
        <begin position="306"/>
        <end position="341"/>
    </location>
</feature>
<dbReference type="CDD" id="cd00051">
    <property type="entry name" value="EFh"/>
    <property type="match status" value="2"/>
</dbReference>
<keyword evidence="8 9" id="KW-0472">Membrane</keyword>
<reference evidence="13" key="1">
    <citation type="journal article" date="2016" name="Nat. Biotechnol.">
        <title>Sequencing wild and cultivated cassava and related species reveals extensive interspecific hybridization and genetic diversity.</title>
        <authorList>
            <person name="Bredeson J.V."/>
            <person name="Lyons J.B."/>
            <person name="Prochnik S.E."/>
            <person name="Wu G.A."/>
            <person name="Ha C.M."/>
            <person name="Edsinger-Gonzales E."/>
            <person name="Grimwood J."/>
            <person name="Schmutz J."/>
            <person name="Rabbi I.Y."/>
            <person name="Egesi C."/>
            <person name="Nauluvula P."/>
            <person name="Lebot V."/>
            <person name="Ndunguru J."/>
            <person name="Mkamilo G."/>
            <person name="Bart R.S."/>
            <person name="Setter T.L."/>
            <person name="Gleadow R.M."/>
            <person name="Kulakow P."/>
            <person name="Ferguson M.E."/>
            <person name="Rounsley S."/>
            <person name="Rokhsar D.S."/>
        </authorList>
    </citation>
    <scope>NUCLEOTIDE SEQUENCE [LARGE SCALE GENOMIC DNA]</scope>
    <source>
        <strain evidence="13">cv. AM560-2</strain>
    </source>
</reference>
<dbReference type="Proteomes" id="UP000091857">
    <property type="component" value="Chromosome 17"/>
</dbReference>
<dbReference type="STRING" id="3983.A0A2C9U5E3"/>
<feature type="transmembrane region" description="Helical" evidence="9">
    <location>
        <begin position="641"/>
        <end position="662"/>
    </location>
</feature>
<feature type="transmembrane region" description="Helical" evidence="9">
    <location>
        <begin position="543"/>
        <end position="562"/>
    </location>
</feature>
<organism evidence="12 13">
    <name type="scientific">Manihot esculenta</name>
    <name type="common">Cassava</name>
    <name type="synonym">Jatropha manihot</name>
    <dbReference type="NCBI Taxonomy" id="3983"/>
    <lineage>
        <taxon>Eukaryota</taxon>
        <taxon>Viridiplantae</taxon>
        <taxon>Streptophyta</taxon>
        <taxon>Embryophyta</taxon>
        <taxon>Tracheophyta</taxon>
        <taxon>Spermatophyta</taxon>
        <taxon>Magnoliopsida</taxon>
        <taxon>eudicotyledons</taxon>
        <taxon>Gunneridae</taxon>
        <taxon>Pentapetalae</taxon>
        <taxon>rosids</taxon>
        <taxon>fabids</taxon>
        <taxon>Malpighiales</taxon>
        <taxon>Euphorbiaceae</taxon>
        <taxon>Crotonoideae</taxon>
        <taxon>Manihoteae</taxon>
        <taxon>Manihot</taxon>
    </lineage>
</organism>
<evidence type="ECO:0000256" key="2">
    <source>
        <dbReference type="ARBA" id="ARBA00022448"/>
    </source>
</evidence>
<feature type="chain" id="PRO_5012700036" description="EF-hand domain-containing protein" evidence="10">
    <location>
        <begin position="23"/>
        <end position="696"/>
    </location>
</feature>
<sequence>MSLPHLSLQTFLILLVVGNGQGLRGIRLSSEEPVSARVVDHLDLNSSTPSSNTLNSTKHACSHPYGFLPCASNIPGYIFQIIVLEYLLLVGDKILTKGRQQLFSILGVGIYGATVFRILAVLPTIVLLLASGLAQNKEAAQARIENGVGTLAGSTVFYLTLQWGICVLLGRTKITKESSPLPQQESSKASTPAGCLWVKRRLSILKEYGIETDKKTRHTAGIMLLSLIPFIFVEIASNFKSQPWSLIVTLTVSVAGLVSYFVFQSRHQWIQERSLEYSRDQLLLAGFLDHLHKFAKKTLVNDEGHVDASCINRAFRKIDADQDDYISKAELREFLATMNSGHHLDEKFAIEELMKHFDQDSNHLITKDEFLGGCQRYVQNAKKLVADKTDSSKKYFPDIHRMLKPWINRSKKKLLETEEHLSKVLNTTNNEQLACLFTDGKPDEDKIRSLFVEFDKDGDKKLTLKELKELIVSKFKSEHGDLEEKIMKAFDTDKDRVLQEEEFLDGFKKRLCDGTTTSQFFNECIQKEKSSISKMSKSSLIKAVIRVGVGIAIVSSLGIPLVNNTQLLSERLGIPPFFISFVVLPFAVNFKTAMATIYPASQKKENASSIMFSEIYGAVFMNNILGLLTLVGLIWARGFSWNFSAEVLVVILVSAIIGVMGYWQLTYPFWSCILAFSFYPLSLVFFYVIRVLAGWK</sequence>
<evidence type="ECO:0000256" key="8">
    <source>
        <dbReference type="ARBA" id="ARBA00023136"/>
    </source>
</evidence>
<feature type="domain" description="EF-hand" evidence="11">
    <location>
        <begin position="442"/>
        <end position="477"/>
    </location>
</feature>
<dbReference type="GO" id="GO:0070588">
    <property type="term" value="P:calcium ion transmembrane transport"/>
    <property type="evidence" value="ECO:0000318"/>
    <property type="project" value="GO_Central"/>
</dbReference>
<dbReference type="Gramene" id="Manes.17G052700.2.v8.1">
    <property type="protein sequence ID" value="Manes.17G052700.2.v8.1.CDS"/>
    <property type="gene ID" value="Manes.17G052700.v8.1"/>
</dbReference>
<evidence type="ECO:0000256" key="3">
    <source>
        <dbReference type="ARBA" id="ARBA00022449"/>
    </source>
</evidence>
<evidence type="ECO:0000313" key="12">
    <source>
        <dbReference type="EMBL" id="OAY24901.1"/>
    </source>
</evidence>
<dbReference type="GO" id="GO:0016020">
    <property type="term" value="C:membrane"/>
    <property type="evidence" value="ECO:0007669"/>
    <property type="project" value="InterPro"/>
</dbReference>
<evidence type="ECO:0000256" key="1">
    <source>
        <dbReference type="ARBA" id="ARBA00004127"/>
    </source>
</evidence>
<dbReference type="Pfam" id="PF01699">
    <property type="entry name" value="Na_Ca_ex"/>
    <property type="match status" value="1"/>
</dbReference>
<dbReference type="PANTHER" id="PTHR31503">
    <property type="entry name" value="VACUOLAR CALCIUM ION TRANSPORTER"/>
    <property type="match status" value="1"/>
</dbReference>
<keyword evidence="5" id="KW-0106">Calcium</keyword>
<feature type="domain" description="EF-hand" evidence="11">
    <location>
        <begin position="478"/>
        <end position="513"/>
    </location>
</feature>
<dbReference type="PROSITE" id="PS00018">
    <property type="entry name" value="EF_HAND_1"/>
    <property type="match status" value="4"/>
</dbReference>
<feature type="transmembrane region" description="Helical" evidence="9">
    <location>
        <begin position="669"/>
        <end position="689"/>
    </location>
</feature>
<evidence type="ECO:0000256" key="4">
    <source>
        <dbReference type="ARBA" id="ARBA00022692"/>
    </source>
</evidence>
<dbReference type="GO" id="GO:0015369">
    <property type="term" value="F:calcium:proton antiporter activity"/>
    <property type="evidence" value="ECO:0000318"/>
    <property type="project" value="GO_Central"/>
</dbReference>
<evidence type="ECO:0000256" key="9">
    <source>
        <dbReference type="SAM" id="Phobius"/>
    </source>
</evidence>
<keyword evidence="6 9" id="KW-1133">Transmembrane helix</keyword>
<dbReference type="OMA" id="QWGSCVV"/>
<evidence type="ECO:0000259" key="11">
    <source>
        <dbReference type="PROSITE" id="PS50222"/>
    </source>
</evidence>
<evidence type="ECO:0000256" key="5">
    <source>
        <dbReference type="ARBA" id="ARBA00022837"/>
    </source>
</evidence>
<dbReference type="PANTHER" id="PTHR31503:SF85">
    <property type="entry name" value="CALCIUM-BINDING EF-HAND FAMILY PROTEIN"/>
    <property type="match status" value="1"/>
</dbReference>
<keyword evidence="7" id="KW-0406">Ion transport</keyword>
<protein>
    <recommendedName>
        <fullName evidence="11">EF-hand domain-containing protein</fullName>
    </recommendedName>
</protein>
<evidence type="ECO:0000256" key="6">
    <source>
        <dbReference type="ARBA" id="ARBA00022989"/>
    </source>
</evidence>
<feature type="transmembrane region" description="Helical" evidence="9">
    <location>
        <begin position="243"/>
        <end position="263"/>
    </location>
</feature>
<feature type="transmembrane region" description="Helical" evidence="9">
    <location>
        <begin position="220"/>
        <end position="237"/>
    </location>
</feature>
<comment type="subcellular location">
    <subcellularLocation>
        <location evidence="1">Endomembrane system</location>
        <topology evidence="1">Multi-pass membrane protein</topology>
    </subcellularLocation>
</comment>
<name>A0A2C9U5E3_MANES</name>
<feature type="transmembrane region" description="Helical" evidence="9">
    <location>
        <begin position="74"/>
        <end position="90"/>
    </location>
</feature>
<gene>
    <name evidence="12" type="ORF">MANES_17G052700v8</name>
</gene>
<feature type="domain" description="EF-hand" evidence="11">
    <location>
        <begin position="345"/>
        <end position="380"/>
    </location>
</feature>
<dbReference type="PROSITE" id="PS50222">
    <property type="entry name" value="EF_HAND_2"/>
    <property type="match status" value="4"/>
</dbReference>
<dbReference type="SUPFAM" id="SSF47473">
    <property type="entry name" value="EF-hand"/>
    <property type="match status" value="1"/>
</dbReference>
<feature type="signal peptide" evidence="10">
    <location>
        <begin position="1"/>
        <end position="22"/>
    </location>
</feature>
<evidence type="ECO:0000256" key="10">
    <source>
        <dbReference type="SAM" id="SignalP"/>
    </source>
</evidence>
<evidence type="ECO:0000256" key="7">
    <source>
        <dbReference type="ARBA" id="ARBA00023065"/>
    </source>
</evidence>
<dbReference type="InterPro" id="IPR018247">
    <property type="entry name" value="EF_Hand_1_Ca_BS"/>
</dbReference>
<feature type="transmembrane region" description="Helical" evidence="9">
    <location>
        <begin position="615"/>
        <end position="635"/>
    </location>
</feature>
<dbReference type="InterPro" id="IPR002048">
    <property type="entry name" value="EF_hand_dom"/>
</dbReference>
<keyword evidence="10" id="KW-0732">Signal</keyword>
<dbReference type="SMART" id="SM00054">
    <property type="entry name" value="EFh"/>
    <property type="match status" value="4"/>
</dbReference>
<feature type="transmembrane region" description="Helical" evidence="9">
    <location>
        <begin position="574"/>
        <end position="594"/>
    </location>
</feature>
<dbReference type="InterPro" id="IPR004837">
    <property type="entry name" value="NaCa_Exmemb"/>
</dbReference>
<proteinExistence type="predicted"/>
<dbReference type="GO" id="GO:0012505">
    <property type="term" value="C:endomembrane system"/>
    <property type="evidence" value="ECO:0007669"/>
    <property type="project" value="UniProtKB-SubCell"/>
</dbReference>
<dbReference type="AlphaFoldDB" id="A0A2C9U5E3"/>
<dbReference type="InterPro" id="IPR011992">
    <property type="entry name" value="EF-hand-dom_pair"/>
</dbReference>
<dbReference type="Gene3D" id="1.10.238.10">
    <property type="entry name" value="EF-hand"/>
    <property type="match status" value="2"/>
</dbReference>
<keyword evidence="3" id="KW-0050">Antiport</keyword>
<dbReference type="GO" id="GO:0005509">
    <property type="term" value="F:calcium ion binding"/>
    <property type="evidence" value="ECO:0007669"/>
    <property type="project" value="InterPro"/>
</dbReference>
<keyword evidence="4 9" id="KW-0812">Transmembrane</keyword>
<keyword evidence="2" id="KW-0813">Transport</keyword>
<dbReference type="GO" id="GO:0006874">
    <property type="term" value="P:intracellular calcium ion homeostasis"/>
    <property type="evidence" value="ECO:0000318"/>
    <property type="project" value="GO_Central"/>
</dbReference>
<dbReference type="EMBL" id="CM004403">
    <property type="protein sequence ID" value="OAY24901.1"/>
    <property type="molecule type" value="Genomic_DNA"/>
</dbReference>
<feature type="transmembrane region" description="Helical" evidence="9">
    <location>
        <begin position="150"/>
        <end position="170"/>
    </location>
</feature>
<comment type="caution">
    <text evidence="12">The sequence shown here is derived from an EMBL/GenBank/DDBJ whole genome shotgun (WGS) entry which is preliminary data.</text>
</comment>